<dbReference type="RefSeq" id="WP_269946994.1">
    <property type="nucleotide sequence ID" value="NZ_JAKMUU010000007.1"/>
</dbReference>
<dbReference type="FunFam" id="1.10.40.90:FF:000001">
    <property type="entry name" value="DNA-directed RNA polymerase subunit beta"/>
    <property type="match status" value="1"/>
</dbReference>
<dbReference type="EMBL" id="JAKMUU010000007">
    <property type="protein sequence ID" value="MCZ9307894.1"/>
    <property type="molecule type" value="Genomic_DNA"/>
</dbReference>
<keyword evidence="14" id="KW-0175">Coiled coil</keyword>
<evidence type="ECO:0000313" key="18">
    <source>
        <dbReference type="Proteomes" id="UP001146430"/>
    </source>
</evidence>
<dbReference type="InterPro" id="IPR038120">
    <property type="entry name" value="Rpb1_funnel_sf"/>
</dbReference>
<keyword evidence="8 12" id="KW-0460">Magnesium</keyword>
<protein>
    <recommendedName>
        <fullName evidence="12">DNA-directed RNA polymerase subunit beta'</fullName>
        <shortName evidence="12">RNAP subunit beta'</shortName>
        <ecNumber evidence="12">2.7.7.6</ecNumber>
    </recommendedName>
    <alternativeName>
        <fullName evidence="12">RNA polymerase subunit beta'</fullName>
    </alternativeName>
    <alternativeName>
        <fullName evidence="12">Transcriptase subunit beta'</fullName>
    </alternativeName>
</protein>
<dbReference type="InterPro" id="IPR042102">
    <property type="entry name" value="RNA_pol_Rpb1_3_sf"/>
</dbReference>
<feature type="binding site" evidence="12">
    <location>
        <position position="75"/>
    </location>
    <ligand>
        <name>Zn(2+)</name>
        <dbReference type="ChEBI" id="CHEBI:29105"/>
        <label>1</label>
    </ligand>
</feature>
<dbReference type="CDD" id="cd02655">
    <property type="entry name" value="RNAP_beta'_C"/>
    <property type="match status" value="1"/>
</dbReference>
<dbReference type="Pfam" id="PF00623">
    <property type="entry name" value="RNA_pol_Rpb1_2"/>
    <property type="match status" value="1"/>
</dbReference>
<evidence type="ECO:0000313" key="16">
    <source>
        <dbReference type="EMBL" id="MCZ9307894.1"/>
    </source>
</evidence>
<comment type="catalytic activity">
    <reaction evidence="11 12 13">
        <text>RNA(n) + a ribonucleoside 5'-triphosphate = RNA(n+1) + diphosphate</text>
        <dbReference type="Rhea" id="RHEA:21248"/>
        <dbReference type="Rhea" id="RHEA-COMP:14527"/>
        <dbReference type="Rhea" id="RHEA-COMP:17342"/>
        <dbReference type="ChEBI" id="CHEBI:33019"/>
        <dbReference type="ChEBI" id="CHEBI:61557"/>
        <dbReference type="ChEBI" id="CHEBI:140395"/>
        <dbReference type="EC" id="2.7.7.6"/>
    </reaction>
</comment>
<feature type="binding site" evidence="12">
    <location>
        <position position="979"/>
    </location>
    <ligand>
        <name>Zn(2+)</name>
        <dbReference type="ChEBI" id="CHEBI:29105"/>
        <label>2</label>
    </ligand>
</feature>
<evidence type="ECO:0000256" key="5">
    <source>
        <dbReference type="ARBA" id="ARBA00022695"/>
    </source>
</evidence>
<dbReference type="HAMAP" id="MF_01322">
    <property type="entry name" value="RNApol_bact_RpoC"/>
    <property type="match status" value="1"/>
</dbReference>
<comment type="similarity">
    <text evidence="2 12 13">Belongs to the RNA polymerase beta' chain family.</text>
</comment>
<dbReference type="InterPro" id="IPR007081">
    <property type="entry name" value="RNA_pol_Rpb1_5"/>
</dbReference>
<reference evidence="16" key="1">
    <citation type="submission" date="2022-02" db="EMBL/GenBank/DDBJ databases">
        <title>Corynebacterium sp. from urogenital microbiome.</title>
        <authorList>
            <person name="Cappelli E.A."/>
            <person name="Ribeiro T.G."/>
            <person name="Peixe L."/>
        </authorList>
    </citation>
    <scope>NUCLEOTIDE SEQUENCE</scope>
    <source>
        <strain evidence="16">C8Ua_181</strain>
    </source>
</reference>
<keyword evidence="7 12" id="KW-0862">Zinc</keyword>
<evidence type="ECO:0000256" key="11">
    <source>
        <dbReference type="ARBA" id="ARBA00048552"/>
    </source>
</evidence>
<dbReference type="InterPro" id="IPR012754">
    <property type="entry name" value="DNA-dir_RpoC_beta_prime_bact"/>
</dbReference>
<dbReference type="GO" id="GO:0003899">
    <property type="term" value="F:DNA-directed RNA polymerase activity"/>
    <property type="evidence" value="ECO:0007669"/>
    <property type="project" value="UniProtKB-UniRule"/>
</dbReference>
<keyword evidence="5 12" id="KW-0548">Nucleotidyltransferase</keyword>
<dbReference type="InterPro" id="IPR000722">
    <property type="entry name" value="RNA_pol_asu"/>
</dbReference>
<dbReference type="CDD" id="cd01609">
    <property type="entry name" value="RNAP_beta'_N"/>
    <property type="match status" value="1"/>
</dbReference>
<evidence type="ECO:0000313" key="17">
    <source>
        <dbReference type="EMBL" id="MDV2424627.1"/>
    </source>
</evidence>
<proteinExistence type="inferred from homology"/>
<dbReference type="Pfam" id="PF04983">
    <property type="entry name" value="RNA_pol_Rpb1_3"/>
    <property type="match status" value="1"/>
</dbReference>
<dbReference type="Gene3D" id="4.10.860.120">
    <property type="entry name" value="RNA polymerase II, clamp domain"/>
    <property type="match status" value="1"/>
</dbReference>
<evidence type="ECO:0000256" key="8">
    <source>
        <dbReference type="ARBA" id="ARBA00022842"/>
    </source>
</evidence>
<dbReference type="EMBL" id="JAVBID010000012">
    <property type="protein sequence ID" value="MDV2424627.1"/>
    <property type="molecule type" value="Genomic_DNA"/>
</dbReference>
<dbReference type="Gene3D" id="1.10.150.390">
    <property type="match status" value="1"/>
</dbReference>
<gene>
    <name evidence="12" type="primary">rpoC</name>
    <name evidence="16" type="ORF">L8V01_10460</name>
    <name evidence="17" type="ORF">RAE13_09435</name>
</gene>
<dbReference type="EC" id="2.7.7.6" evidence="12"/>
<dbReference type="Gene3D" id="1.10.40.90">
    <property type="match status" value="1"/>
</dbReference>
<organism evidence="16 18">
    <name type="scientific">Corynebacterium curieae</name>
    <dbReference type="NCBI Taxonomy" id="2913500"/>
    <lineage>
        <taxon>Bacteria</taxon>
        <taxon>Bacillati</taxon>
        <taxon>Actinomycetota</taxon>
        <taxon>Actinomycetes</taxon>
        <taxon>Mycobacteriales</taxon>
        <taxon>Corynebacteriaceae</taxon>
        <taxon>Corynebacterium</taxon>
    </lineage>
</organism>
<evidence type="ECO:0000256" key="6">
    <source>
        <dbReference type="ARBA" id="ARBA00022723"/>
    </source>
</evidence>
<dbReference type="Gene3D" id="1.10.1790.20">
    <property type="match status" value="1"/>
</dbReference>
<dbReference type="NCBIfam" id="TIGR02386">
    <property type="entry name" value="rpoC_TIGR"/>
    <property type="match status" value="1"/>
</dbReference>
<dbReference type="PANTHER" id="PTHR19376">
    <property type="entry name" value="DNA-DIRECTED RNA POLYMERASE"/>
    <property type="match status" value="1"/>
</dbReference>
<keyword evidence="9 12" id="KW-0804">Transcription</keyword>
<evidence type="ECO:0000256" key="14">
    <source>
        <dbReference type="SAM" id="Coils"/>
    </source>
</evidence>
<keyword evidence="19" id="KW-1185">Reference proteome</keyword>
<dbReference type="InterPro" id="IPR007080">
    <property type="entry name" value="RNA_pol_Rpb1_1"/>
</dbReference>
<dbReference type="Proteomes" id="UP001185631">
    <property type="component" value="Unassembled WGS sequence"/>
</dbReference>
<evidence type="ECO:0000256" key="12">
    <source>
        <dbReference type="HAMAP-Rule" id="MF_01322"/>
    </source>
</evidence>
<dbReference type="GO" id="GO:0006351">
    <property type="term" value="P:DNA-templated transcription"/>
    <property type="evidence" value="ECO:0007669"/>
    <property type="project" value="UniProtKB-UniRule"/>
</dbReference>
<dbReference type="GO" id="GO:0008270">
    <property type="term" value="F:zinc ion binding"/>
    <property type="evidence" value="ECO:0007669"/>
    <property type="project" value="UniProtKB-UniRule"/>
</dbReference>
<feature type="binding site" evidence="12">
    <location>
        <position position="903"/>
    </location>
    <ligand>
        <name>Zn(2+)</name>
        <dbReference type="ChEBI" id="CHEBI:29105"/>
        <label>2</label>
    </ligand>
</feature>
<name>A0A9X3RT58_9CORY</name>
<evidence type="ECO:0000256" key="7">
    <source>
        <dbReference type="ARBA" id="ARBA00022833"/>
    </source>
</evidence>
<evidence type="ECO:0000256" key="10">
    <source>
        <dbReference type="ARBA" id="ARBA00025935"/>
    </source>
</evidence>
<dbReference type="Gene3D" id="1.10.274.100">
    <property type="entry name" value="RNA polymerase Rpb1, domain 3"/>
    <property type="match status" value="1"/>
</dbReference>
<dbReference type="Pfam" id="PF05000">
    <property type="entry name" value="RNA_pol_Rpb1_4"/>
    <property type="match status" value="1"/>
</dbReference>
<evidence type="ECO:0000256" key="2">
    <source>
        <dbReference type="ARBA" id="ARBA00006460"/>
    </source>
</evidence>
<comment type="cofactor">
    <cofactor evidence="12">
        <name>Mg(2+)</name>
        <dbReference type="ChEBI" id="CHEBI:18420"/>
    </cofactor>
    <text evidence="12">Binds 1 Mg(2+) ion per subunit.</text>
</comment>
<feature type="coiled-coil region" evidence="14">
    <location>
        <begin position="167"/>
        <end position="194"/>
    </location>
</feature>
<feature type="binding site" evidence="12">
    <location>
        <position position="539"/>
    </location>
    <ligand>
        <name>Mg(2+)</name>
        <dbReference type="ChEBI" id="CHEBI:18420"/>
    </ligand>
</feature>
<dbReference type="Gene3D" id="2.40.50.100">
    <property type="match status" value="1"/>
</dbReference>
<evidence type="ECO:0000259" key="15">
    <source>
        <dbReference type="SMART" id="SM00663"/>
    </source>
</evidence>
<feature type="binding site" evidence="12">
    <location>
        <position position="537"/>
    </location>
    <ligand>
        <name>Mg(2+)</name>
        <dbReference type="ChEBI" id="CHEBI:18420"/>
    </ligand>
</feature>
<dbReference type="SMART" id="SM00663">
    <property type="entry name" value="RPOLA_N"/>
    <property type="match status" value="1"/>
</dbReference>
<feature type="binding site" evidence="12">
    <location>
        <position position="535"/>
    </location>
    <ligand>
        <name>Mg(2+)</name>
        <dbReference type="ChEBI" id="CHEBI:18420"/>
    </ligand>
</feature>
<dbReference type="Gene3D" id="1.10.132.30">
    <property type="match status" value="1"/>
</dbReference>
<dbReference type="NCBIfam" id="NF011498">
    <property type="entry name" value="PRK14906.1"/>
    <property type="match status" value="1"/>
</dbReference>
<comment type="cofactor">
    <cofactor evidence="12">
        <name>Zn(2+)</name>
        <dbReference type="ChEBI" id="CHEBI:29105"/>
    </cofactor>
    <text evidence="12">Binds 2 Zn(2+) ions per subunit.</text>
</comment>
<dbReference type="GO" id="GO:0000428">
    <property type="term" value="C:DNA-directed RNA polymerase complex"/>
    <property type="evidence" value="ECO:0007669"/>
    <property type="project" value="UniProtKB-KW"/>
</dbReference>
<accession>A0A9X3RT58</accession>
<evidence type="ECO:0000256" key="3">
    <source>
        <dbReference type="ARBA" id="ARBA00022478"/>
    </source>
</evidence>
<dbReference type="InterPro" id="IPR006592">
    <property type="entry name" value="RNA_pol_N"/>
</dbReference>
<evidence type="ECO:0000313" key="19">
    <source>
        <dbReference type="Proteomes" id="UP001185631"/>
    </source>
</evidence>
<dbReference type="InterPro" id="IPR007066">
    <property type="entry name" value="RNA_pol_Rpb1_3"/>
</dbReference>
<feature type="binding site" evidence="12">
    <location>
        <position position="989"/>
    </location>
    <ligand>
        <name>Zn(2+)</name>
        <dbReference type="ChEBI" id="CHEBI:29105"/>
        <label>2</label>
    </ligand>
</feature>
<evidence type="ECO:0000256" key="13">
    <source>
        <dbReference type="RuleBase" id="RU004279"/>
    </source>
</evidence>
<sequence length="1331" mass="147946">MFDVNLFDELRIGLATADDIRRWSKGEVKKPETINYRTLKPEKDGLFCERIFGPTRDWECACGKYKRVRYKGIICERCGVEVTKSKVRRERMGHIELAAPVTHIWYFKGVPSRLGYLLDLAPKDLERIIYFAANIITSVDEEARHNDQSTLEAEMLLEKKDVEDDTESEIAERASKLESDLAELEAAGAKADARKKVQNAADKEIQHIRERGEREIARLDEIWNTFIKLAPKQMIIDETIYEELVDRYEDYFTGGMGAEAIQTLVRNFDLEAEAEELREIINNGKGQKKMRALKRLKVVAAFLRSGNDPAGMVLDAIPVIPPELRPMVQLDGGRFATSDLNDLYRRVINRNNRLKRMIDLGAPEIIVNNEKRMLQESVDALFDNGRRGRPVTGPGNRPLKSLSDLLKGKQGRFRQNLLGKRVDYSGRSVIIVGPQLKLHECGLPKLMALELFKPFVMKRLVENDYAQNIKSAKRMVERQRPEVWDVLEQAISEHPVMLNRAPTLHRLGIQAFEPKLVEGKAIQLHPLACEAFNADFDGDQMAVHLPLSAEAQAEARVLMLASNNILSPASGKPLAMPRLDMVTGLYYLTMDKAEDEIGGNGRYREAEENKPATGIFSSYAEALMAYDRGTVGLQAPIKVRIDHLRPPKEIEEEQFPDGWSKGQAWMGYTTIGRVMFNELLPWNYPYLEGIMVRKGGGSGNKVLIGDVVNDLANKYPMITVAQVLDNMKDAGFYWATRSGVTITMSDVLVLPNKTEILESYEKEAEHIERKYWEQGALTERERYDRLVELWKDATDTVGEAVENMYPDHNPIPMIVKSGAAGNMRQIWTLAGMKGMVVNSHGDYITRPIKTSFREGLSVLEYFNNSHGSRKGLADTALRTADSGYLTRRLVDVAQDVIVREEDCGTRLGVQVPIGEESGDKVVLSELWETSASGRVLATDVKGEDGEVVAEAGSDLTEELTQKLLDAKVTEVKVRSVLTCQTPAGVCAKCYGKSMASGQLVDIGEAVGIVAAQSIGEPGTQLTMRTFHQGGVGGDITGGLPRVQELFEARNPKNRAPIASVDGTVSLSDEGNFWTLTITPDDGSDDVVYEKLSKRQGLAQVRRPMESNPDAMIERSLKDGDHVETGDRLMRGAADPHDVLEVLGRRGVEQHLINEVQAVYRTQGVAIHDKHIEIIIRQMLRRGTVIDAGTTDLLPGNLIDLSEAKQLNAAQVAEGGEPAQLRSEIMGITKASLATESWLSAASFQETTRVLTDAAINKRSDKLIGLKENVIIGKLIPAGTGISRYRNITVKPTEAARNAAYSIPTYGDSIYGDDGFGEFTGASVPLDEDFTF</sequence>
<feature type="binding site" evidence="12">
    <location>
        <position position="986"/>
    </location>
    <ligand>
        <name>Zn(2+)</name>
        <dbReference type="ChEBI" id="CHEBI:29105"/>
        <label>2</label>
    </ligand>
</feature>
<dbReference type="GO" id="GO:0003677">
    <property type="term" value="F:DNA binding"/>
    <property type="evidence" value="ECO:0007669"/>
    <property type="project" value="UniProtKB-UniRule"/>
</dbReference>
<dbReference type="Pfam" id="PF04998">
    <property type="entry name" value="RNA_pol_Rpb1_5"/>
    <property type="match status" value="1"/>
</dbReference>
<feature type="binding site" evidence="12">
    <location>
        <position position="78"/>
    </location>
    <ligand>
        <name>Zn(2+)</name>
        <dbReference type="ChEBI" id="CHEBI:29105"/>
        <label>1</label>
    </ligand>
</feature>
<dbReference type="GO" id="GO:0000287">
    <property type="term" value="F:magnesium ion binding"/>
    <property type="evidence" value="ECO:0007669"/>
    <property type="project" value="UniProtKB-UniRule"/>
</dbReference>
<dbReference type="SUPFAM" id="SSF64484">
    <property type="entry name" value="beta and beta-prime subunits of DNA dependent RNA-polymerase"/>
    <property type="match status" value="1"/>
</dbReference>
<feature type="binding site" evidence="12">
    <location>
        <position position="60"/>
    </location>
    <ligand>
        <name>Zn(2+)</name>
        <dbReference type="ChEBI" id="CHEBI:29105"/>
        <label>1</label>
    </ligand>
</feature>
<dbReference type="InterPro" id="IPR044893">
    <property type="entry name" value="RNA_pol_Rpb1_clamp_domain"/>
</dbReference>
<dbReference type="FunFam" id="4.10.860.120:FF:000001">
    <property type="entry name" value="DNA-directed RNA polymerase subunit beta"/>
    <property type="match status" value="1"/>
</dbReference>
<keyword evidence="6 12" id="KW-0479">Metal-binding</keyword>
<reference evidence="17 19" key="2">
    <citation type="submission" date="2023-08" db="EMBL/GenBank/DDBJ databases">
        <title>Genomic characterization of the C. tuberculostearicum species complex, a ubiquitous member of the human skin microbiome.</title>
        <authorList>
            <person name="Ahmed N."/>
            <person name="Deming C."/>
            <person name="Conlan S."/>
            <person name="Segre J."/>
        </authorList>
    </citation>
    <scope>NUCLEOTIDE SEQUENCE [LARGE SCALE GENOMIC DNA]</scope>
    <source>
        <strain evidence="17 19">CTNIH19</strain>
    </source>
</reference>
<dbReference type="FunFam" id="1.10.150.390:FF:000002">
    <property type="entry name" value="DNA-directed RNA polymerase subunit beta"/>
    <property type="match status" value="1"/>
</dbReference>
<dbReference type="InterPro" id="IPR007083">
    <property type="entry name" value="RNA_pol_Rpb1_4"/>
</dbReference>
<dbReference type="Gene3D" id="2.40.40.20">
    <property type="match status" value="1"/>
</dbReference>
<keyword evidence="3 12" id="KW-0240">DNA-directed RNA polymerase</keyword>
<dbReference type="InterPro" id="IPR045867">
    <property type="entry name" value="DNA-dir_RpoC_beta_prime"/>
</dbReference>
<comment type="caution">
    <text evidence="16">The sequence shown here is derived from an EMBL/GenBank/DDBJ whole genome shotgun (WGS) entry which is preliminary data.</text>
</comment>
<keyword evidence="4 12" id="KW-0808">Transferase</keyword>
<feature type="binding site" evidence="12">
    <location>
        <position position="62"/>
    </location>
    <ligand>
        <name>Zn(2+)</name>
        <dbReference type="ChEBI" id="CHEBI:29105"/>
        <label>1</label>
    </ligand>
</feature>
<dbReference type="Proteomes" id="UP001146430">
    <property type="component" value="Unassembled WGS sequence"/>
</dbReference>
<dbReference type="PANTHER" id="PTHR19376:SF54">
    <property type="entry name" value="DNA-DIRECTED RNA POLYMERASE SUBUNIT BETA"/>
    <property type="match status" value="1"/>
</dbReference>
<comment type="subunit">
    <text evidence="10 12">The RNAP catalytic core consists of 2 alpha, 1 beta, 1 beta' and 1 omega subunit. When a sigma factor is associated with the core the holoenzyme is formed, which can initiate transcription.</text>
</comment>
<feature type="domain" description="RNA polymerase N-terminal" evidence="15">
    <location>
        <begin position="310"/>
        <end position="589"/>
    </location>
</feature>
<evidence type="ECO:0000256" key="4">
    <source>
        <dbReference type="ARBA" id="ARBA00022679"/>
    </source>
</evidence>
<evidence type="ECO:0000256" key="1">
    <source>
        <dbReference type="ARBA" id="ARBA00004026"/>
    </source>
</evidence>
<dbReference type="Pfam" id="PF04997">
    <property type="entry name" value="RNA_pol_Rpb1_1"/>
    <property type="match status" value="1"/>
</dbReference>
<evidence type="ECO:0000256" key="9">
    <source>
        <dbReference type="ARBA" id="ARBA00023163"/>
    </source>
</evidence>
<comment type="function">
    <text evidence="1 12 13">DNA-dependent RNA polymerase catalyzes the transcription of DNA into RNA using the four ribonucleoside triphosphates as substrates.</text>
</comment>